<feature type="transmembrane region" description="Helical" evidence="1">
    <location>
        <begin position="115"/>
        <end position="139"/>
    </location>
</feature>
<evidence type="ECO:0000256" key="1">
    <source>
        <dbReference type="SAM" id="Phobius"/>
    </source>
</evidence>
<accession>A0A7C9F6G4</accession>
<feature type="transmembrane region" description="Helical" evidence="1">
    <location>
        <begin position="65"/>
        <end position="86"/>
    </location>
</feature>
<keyword evidence="3" id="KW-1185">Reference proteome</keyword>
<dbReference type="AlphaFoldDB" id="A0A7C9F6G4"/>
<name>A0A7C9F6G4_9BACT</name>
<protein>
    <submittedName>
        <fullName evidence="2">Uncharacterized protein</fullName>
    </submittedName>
</protein>
<reference evidence="2 3" key="1">
    <citation type="submission" date="2019-10" db="EMBL/GenBank/DDBJ databases">
        <title>Draft Genome Sequence of Cytophagaceae sp. SJW1-29.</title>
        <authorList>
            <person name="Choi A."/>
        </authorList>
    </citation>
    <scope>NUCLEOTIDE SEQUENCE [LARGE SCALE GENOMIC DNA]</scope>
    <source>
        <strain evidence="2 3">SJW1-29</strain>
    </source>
</reference>
<keyword evidence="1" id="KW-0812">Transmembrane</keyword>
<evidence type="ECO:0000313" key="2">
    <source>
        <dbReference type="EMBL" id="MPR37305.1"/>
    </source>
</evidence>
<feature type="transmembrane region" description="Helical" evidence="1">
    <location>
        <begin position="37"/>
        <end position="58"/>
    </location>
</feature>
<keyword evidence="1" id="KW-1133">Transmembrane helix</keyword>
<dbReference type="EMBL" id="WHLY01000004">
    <property type="protein sequence ID" value="MPR37305.1"/>
    <property type="molecule type" value="Genomic_DNA"/>
</dbReference>
<sequence length="149" mass="16975">MSFIEWFLEPANPGPIGKLGLNSPESDDDDDKPPRKWLIWLAVVVGLILFGVGLFWAFQDLSHRAALPIISRLCYLALYILIGHLITAKPNYTNVGWVGGLIDNPFRISDDYNRWLVFIKAILLPGKLIAYSLIMSWHLSKHLYNKLNK</sequence>
<keyword evidence="1" id="KW-0472">Membrane</keyword>
<proteinExistence type="predicted"/>
<gene>
    <name evidence="2" type="ORF">GBK04_29250</name>
</gene>
<organism evidence="2 3">
    <name type="scientific">Salmonirosea aquatica</name>
    <dbReference type="NCBI Taxonomy" id="2654236"/>
    <lineage>
        <taxon>Bacteria</taxon>
        <taxon>Pseudomonadati</taxon>
        <taxon>Bacteroidota</taxon>
        <taxon>Cytophagia</taxon>
        <taxon>Cytophagales</taxon>
        <taxon>Spirosomataceae</taxon>
        <taxon>Salmonirosea</taxon>
    </lineage>
</organism>
<evidence type="ECO:0000313" key="3">
    <source>
        <dbReference type="Proteomes" id="UP000479293"/>
    </source>
</evidence>
<dbReference type="Proteomes" id="UP000479293">
    <property type="component" value="Unassembled WGS sequence"/>
</dbReference>
<comment type="caution">
    <text evidence="2">The sequence shown here is derived from an EMBL/GenBank/DDBJ whole genome shotgun (WGS) entry which is preliminary data.</text>
</comment>